<dbReference type="GO" id="GO:0040029">
    <property type="term" value="P:epigenetic regulation of gene expression"/>
    <property type="evidence" value="ECO:0007669"/>
    <property type="project" value="TreeGrafter"/>
</dbReference>
<evidence type="ECO:0000313" key="7">
    <source>
        <dbReference type="EMBL" id="PZX24103.1"/>
    </source>
</evidence>
<sequence length="359" mass="38581">MRAFFSDDQLLHEPRQFMRAGRLCAPTDVPARAAALQRALAARGVELTAPPDCGRVPLEAVHSPAYLDFLASAWARWQELARPGFEPGIEVLPNLSPYHNGKVGEPRRPVCPTDSVIAQAGYYLGDLSCPLGPDSWRAILRGAHSAVAAARHVCERQDGAGMAYALCRPSGHHAHSDRAAGFCYVNNSAIAAQTLLARFGKVAVLDVDAHHGDGTQQIFYHRSDVMTISLHADPADYYPFYTGYANERGYGAGYGYNLNFPLPHGSGDAEFLSALDGALDALRDYRPQAVVLALGFDTYESDPISVLKVSMDGYRGIGERIHALGLPTVVVQEGGYEVEAIGRGLDAFLAGFAPATAQA</sequence>
<proteinExistence type="inferred from homology"/>
<dbReference type="CDD" id="cd10001">
    <property type="entry name" value="HDAC_classII_APAH"/>
    <property type="match status" value="1"/>
</dbReference>
<dbReference type="InterPro" id="IPR000286">
    <property type="entry name" value="HDACs"/>
</dbReference>
<evidence type="ECO:0000313" key="8">
    <source>
        <dbReference type="Proteomes" id="UP000249638"/>
    </source>
</evidence>
<dbReference type="AlphaFoldDB" id="A0A2W7PC53"/>
<dbReference type="GO" id="GO:0046872">
    <property type="term" value="F:metal ion binding"/>
    <property type="evidence" value="ECO:0007669"/>
    <property type="project" value="UniProtKB-KW"/>
</dbReference>
<evidence type="ECO:0000256" key="2">
    <source>
        <dbReference type="ARBA" id="ARBA00005947"/>
    </source>
</evidence>
<dbReference type="InterPro" id="IPR023801">
    <property type="entry name" value="His_deacetylse_dom"/>
</dbReference>
<evidence type="ECO:0000256" key="5">
    <source>
        <dbReference type="ARBA" id="ARBA00022833"/>
    </source>
</evidence>
<dbReference type="SUPFAM" id="SSF52768">
    <property type="entry name" value="Arginase/deacetylase"/>
    <property type="match status" value="1"/>
</dbReference>
<keyword evidence="3" id="KW-0479">Metal-binding</keyword>
<dbReference type="Proteomes" id="UP000249638">
    <property type="component" value="Unassembled WGS sequence"/>
</dbReference>
<feature type="domain" description="Histone deacetylase" evidence="6">
    <location>
        <begin position="30"/>
        <end position="350"/>
    </location>
</feature>
<accession>A0A2W7PC53</accession>
<organism evidence="7 8">
    <name type="scientific">Cupriavidus phytorum</name>
    <dbReference type="NCBI Taxonomy" id="3024399"/>
    <lineage>
        <taxon>Bacteria</taxon>
        <taxon>Pseudomonadati</taxon>
        <taxon>Pseudomonadota</taxon>
        <taxon>Betaproteobacteria</taxon>
        <taxon>Burkholderiales</taxon>
        <taxon>Burkholderiaceae</taxon>
        <taxon>Cupriavidus</taxon>
    </lineage>
</organism>
<evidence type="ECO:0000256" key="3">
    <source>
        <dbReference type="ARBA" id="ARBA00022723"/>
    </source>
</evidence>
<gene>
    <name evidence="7" type="ORF">C7416_11023</name>
</gene>
<keyword evidence="8" id="KW-1185">Reference proteome</keyword>
<evidence type="ECO:0000259" key="6">
    <source>
        <dbReference type="Pfam" id="PF00850"/>
    </source>
</evidence>
<dbReference type="GO" id="GO:0016787">
    <property type="term" value="F:hydrolase activity"/>
    <property type="evidence" value="ECO:0007669"/>
    <property type="project" value="UniProtKB-KW"/>
</dbReference>
<dbReference type="PRINTS" id="PR01270">
    <property type="entry name" value="HDASUPER"/>
</dbReference>
<comment type="cofactor">
    <cofactor evidence="1">
        <name>Zn(2+)</name>
        <dbReference type="ChEBI" id="CHEBI:29105"/>
    </cofactor>
</comment>
<name>A0A2W7PC53_9BURK</name>
<dbReference type="EMBL" id="QKZN01000010">
    <property type="protein sequence ID" value="PZX24103.1"/>
    <property type="molecule type" value="Genomic_DNA"/>
</dbReference>
<keyword evidence="4" id="KW-0378">Hydrolase</keyword>
<dbReference type="Pfam" id="PF00850">
    <property type="entry name" value="Hist_deacetyl"/>
    <property type="match status" value="1"/>
</dbReference>
<evidence type="ECO:0000256" key="4">
    <source>
        <dbReference type="ARBA" id="ARBA00022801"/>
    </source>
</evidence>
<dbReference type="InterPro" id="IPR023696">
    <property type="entry name" value="Ureohydrolase_dom_sf"/>
</dbReference>
<comment type="similarity">
    <text evidence="2">Belongs to the histone deacetylase family.</text>
</comment>
<dbReference type="GO" id="GO:0004407">
    <property type="term" value="F:histone deacetylase activity"/>
    <property type="evidence" value="ECO:0007669"/>
    <property type="project" value="TreeGrafter"/>
</dbReference>
<dbReference type="InterPro" id="IPR037138">
    <property type="entry name" value="His_deacetylse_dom_sf"/>
</dbReference>
<dbReference type="PANTHER" id="PTHR10625:SF17">
    <property type="entry name" value="HISTONE DEACETYLASE 8"/>
    <property type="match status" value="1"/>
</dbReference>
<keyword evidence="5" id="KW-0862">Zinc</keyword>
<reference evidence="7" key="1">
    <citation type="submission" date="2018-06" db="EMBL/GenBank/DDBJ databases">
        <title>Genomic Encyclopedia of Type Strains, Phase IV (KMG-V): Genome sequencing to study the core and pangenomes of soil and plant-associated prokaryotes.</title>
        <authorList>
            <person name="Whitman W."/>
        </authorList>
    </citation>
    <scope>NUCLEOTIDE SEQUENCE [LARGE SCALE GENOMIC DNA]</scope>
    <source>
        <strain evidence="7">MLR2-44</strain>
    </source>
</reference>
<evidence type="ECO:0000256" key="1">
    <source>
        <dbReference type="ARBA" id="ARBA00001947"/>
    </source>
</evidence>
<dbReference type="Gene3D" id="3.40.800.20">
    <property type="entry name" value="Histone deacetylase domain"/>
    <property type="match status" value="1"/>
</dbReference>
<dbReference type="PANTHER" id="PTHR10625">
    <property type="entry name" value="HISTONE DEACETYLASE HDAC1-RELATED"/>
    <property type="match status" value="1"/>
</dbReference>
<protein>
    <submittedName>
        <fullName evidence="7">Acetoin utilization deacetylase AcuC-like enzyme</fullName>
    </submittedName>
</protein>
<comment type="caution">
    <text evidence="7">The sequence shown here is derived from an EMBL/GenBank/DDBJ whole genome shotgun (WGS) entry which is preliminary data.</text>
</comment>